<dbReference type="InterPro" id="IPR011991">
    <property type="entry name" value="ArsR-like_HTH"/>
</dbReference>
<dbReference type="CDD" id="cd00090">
    <property type="entry name" value="HTH_ARSR"/>
    <property type="match status" value="1"/>
</dbReference>
<dbReference type="Pfam" id="PF01037">
    <property type="entry name" value="AsnC_trans_reg"/>
    <property type="match status" value="1"/>
</dbReference>
<reference evidence="5 6" key="1">
    <citation type="submission" date="2018-03" db="EMBL/GenBank/DDBJ databases">
        <title>Genomic Encyclopedia of Archaeal and Bacterial Type Strains, Phase II (KMG-II): from individual species to whole genera.</title>
        <authorList>
            <person name="Goeker M."/>
        </authorList>
    </citation>
    <scope>NUCLEOTIDE SEQUENCE [LARGE SCALE GENOMIC DNA]</scope>
    <source>
        <strain evidence="5 6">DSM 100212</strain>
    </source>
</reference>
<keyword evidence="1" id="KW-0805">Transcription regulation</keyword>
<dbReference type="SUPFAM" id="SSF54909">
    <property type="entry name" value="Dimeric alpha+beta barrel"/>
    <property type="match status" value="1"/>
</dbReference>
<dbReference type="SUPFAM" id="SSF46785">
    <property type="entry name" value="Winged helix' DNA-binding domain"/>
    <property type="match status" value="1"/>
</dbReference>
<gene>
    <name evidence="5" type="ORF">CLV74_107199</name>
</gene>
<evidence type="ECO:0000256" key="3">
    <source>
        <dbReference type="ARBA" id="ARBA00023163"/>
    </source>
</evidence>
<keyword evidence="3" id="KW-0804">Transcription</keyword>
<dbReference type="Gene3D" id="1.10.10.10">
    <property type="entry name" value="Winged helix-like DNA-binding domain superfamily/Winged helix DNA-binding domain"/>
    <property type="match status" value="1"/>
</dbReference>
<evidence type="ECO:0000256" key="1">
    <source>
        <dbReference type="ARBA" id="ARBA00023015"/>
    </source>
</evidence>
<dbReference type="GO" id="GO:0043200">
    <property type="term" value="P:response to amino acid"/>
    <property type="evidence" value="ECO:0007669"/>
    <property type="project" value="TreeGrafter"/>
</dbReference>
<dbReference type="PROSITE" id="PS50956">
    <property type="entry name" value="HTH_ASNC_2"/>
    <property type="match status" value="1"/>
</dbReference>
<evidence type="ECO:0000259" key="4">
    <source>
        <dbReference type="PROSITE" id="PS50956"/>
    </source>
</evidence>
<feature type="domain" description="HTH asnC-type" evidence="4">
    <location>
        <begin position="14"/>
        <end position="75"/>
    </location>
</feature>
<dbReference type="GO" id="GO:0006355">
    <property type="term" value="P:regulation of DNA-templated transcription"/>
    <property type="evidence" value="ECO:0007669"/>
    <property type="project" value="UniProtKB-ARBA"/>
</dbReference>
<dbReference type="PANTHER" id="PTHR30154:SF34">
    <property type="entry name" value="TRANSCRIPTIONAL REGULATOR AZLB"/>
    <property type="match status" value="1"/>
</dbReference>
<proteinExistence type="predicted"/>
<dbReference type="PANTHER" id="PTHR30154">
    <property type="entry name" value="LEUCINE-RESPONSIVE REGULATORY PROTEIN"/>
    <property type="match status" value="1"/>
</dbReference>
<dbReference type="InterPro" id="IPR019887">
    <property type="entry name" value="Tscrpt_reg_AsnC/Lrp_C"/>
</dbReference>
<comment type="caution">
    <text evidence="5">The sequence shown here is derived from an EMBL/GenBank/DDBJ whole genome shotgun (WGS) entry which is preliminary data.</text>
</comment>
<evidence type="ECO:0000313" key="5">
    <source>
        <dbReference type="EMBL" id="PRY88857.1"/>
    </source>
</evidence>
<dbReference type="EMBL" id="PVTQ01000007">
    <property type="protein sequence ID" value="PRY88857.1"/>
    <property type="molecule type" value="Genomic_DNA"/>
</dbReference>
<dbReference type="AlphaFoldDB" id="A0A2T0WQ94"/>
<evidence type="ECO:0000313" key="6">
    <source>
        <dbReference type="Proteomes" id="UP000238392"/>
    </source>
</evidence>
<keyword evidence="6" id="KW-1185">Reference proteome</keyword>
<dbReference type="Gene3D" id="3.30.70.920">
    <property type="match status" value="1"/>
</dbReference>
<evidence type="ECO:0000256" key="2">
    <source>
        <dbReference type="ARBA" id="ARBA00023125"/>
    </source>
</evidence>
<name>A0A2T0WQ94_9RHOB</name>
<dbReference type="InterPro" id="IPR019888">
    <property type="entry name" value="Tscrpt_reg_AsnC-like"/>
</dbReference>
<sequence>MLVKGGFSAHRHYMDAFDAKILEAVQQNARLTAEALSETVGLSADACRKRLAKLRASGVIEAEIAIVRPEKVGRGLMLIVEVSLQNERKVDLDRFKQRMSEAPEVMQCYYVTGNSDFVLILSVRDMADYDAFSRRYFFEEDNVVRFRTSAVMDRVKVGFSVPVTLV</sequence>
<dbReference type="InterPro" id="IPR011008">
    <property type="entry name" value="Dimeric_a/b-barrel"/>
</dbReference>
<dbReference type="GO" id="GO:0043565">
    <property type="term" value="F:sequence-specific DNA binding"/>
    <property type="evidence" value="ECO:0007669"/>
    <property type="project" value="InterPro"/>
</dbReference>
<dbReference type="InterPro" id="IPR036390">
    <property type="entry name" value="WH_DNA-bd_sf"/>
</dbReference>
<dbReference type="GO" id="GO:0005829">
    <property type="term" value="C:cytosol"/>
    <property type="evidence" value="ECO:0007669"/>
    <property type="project" value="TreeGrafter"/>
</dbReference>
<dbReference type="Pfam" id="PF13404">
    <property type="entry name" value="HTH_AsnC-type"/>
    <property type="match status" value="1"/>
</dbReference>
<dbReference type="InterPro" id="IPR000485">
    <property type="entry name" value="AsnC-type_HTH_dom"/>
</dbReference>
<dbReference type="InterPro" id="IPR036388">
    <property type="entry name" value="WH-like_DNA-bd_sf"/>
</dbReference>
<organism evidence="5 6">
    <name type="scientific">Donghicola tyrosinivorans</name>
    <dbReference type="NCBI Taxonomy" id="1652492"/>
    <lineage>
        <taxon>Bacteria</taxon>
        <taxon>Pseudomonadati</taxon>
        <taxon>Pseudomonadota</taxon>
        <taxon>Alphaproteobacteria</taxon>
        <taxon>Rhodobacterales</taxon>
        <taxon>Roseobacteraceae</taxon>
        <taxon>Donghicola</taxon>
    </lineage>
</organism>
<protein>
    <submittedName>
        <fullName evidence="5">Lrp/AsnC family leucine-responsive transcriptional regulator</fullName>
    </submittedName>
</protein>
<dbReference type="InterPro" id="IPR019885">
    <property type="entry name" value="Tscrpt_reg_HTH_AsnC-type_CS"/>
</dbReference>
<keyword evidence="2" id="KW-0238">DNA-binding</keyword>
<dbReference type="PRINTS" id="PR00033">
    <property type="entry name" value="HTHASNC"/>
</dbReference>
<accession>A0A2T0WQ94</accession>
<dbReference type="Proteomes" id="UP000238392">
    <property type="component" value="Unassembled WGS sequence"/>
</dbReference>
<dbReference type="PROSITE" id="PS00519">
    <property type="entry name" value="HTH_ASNC_1"/>
    <property type="match status" value="1"/>
</dbReference>
<dbReference type="SMART" id="SM00344">
    <property type="entry name" value="HTH_ASNC"/>
    <property type="match status" value="1"/>
</dbReference>